<organism evidence="13 14">
    <name type="scientific">Heliocybe sulcata</name>
    <dbReference type="NCBI Taxonomy" id="5364"/>
    <lineage>
        <taxon>Eukaryota</taxon>
        <taxon>Fungi</taxon>
        <taxon>Dikarya</taxon>
        <taxon>Basidiomycota</taxon>
        <taxon>Agaricomycotina</taxon>
        <taxon>Agaricomycetes</taxon>
        <taxon>Gloeophyllales</taxon>
        <taxon>Gloeophyllaceae</taxon>
        <taxon>Heliocybe</taxon>
    </lineage>
</organism>
<feature type="compositionally biased region" description="Low complexity" evidence="11">
    <location>
        <begin position="121"/>
        <end position="131"/>
    </location>
</feature>
<keyword evidence="4" id="KW-0547">Nucleotide-binding</keyword>
<evidence type="ECO:0000256" key="6">
    <source>
        <dbReference type="ARBA" id="ARBA00022840"/>
    </source>
</evidence>
<dbReference type="Gene3D" id="1.10.510.10">
    <property type="entry name" value="Transferase(Phosphotransferase) domain 1"/>
    <property type="match status" value="1"/>
</dbReference>
<dbReference type="PROSITE" id="PS50011">
    <property type="entry name" value="PROTEIN_KINASE_DOM"/>
    <property type="match status" value="1"/>
</dbReference>
<dbReference type="PANTHER" id="PTHR24353:SF143">
    <property type="entry name" value="PROTEIN KINASE DOMAIN-CONTAINING PROTEIN"/>
    <property type="match status" value="1"/>
</dbReference>
<keyword evidence="2" id="KW-0597">Phosphoprotein</keyword>
<comment type="catalytic activity">
    <reaction evidence="8">
        <text>L-seryl-[protein] + ATP = O-phospho-L-seryl-[protein] + ADP + H(+)</text>
        <dbReference type="Rhea" id="RHEA:17989"/>
        <dbReference type="Rhea" id="RHEA-COMP:9863"/>
        <dbReference type="Rhea" id="RHEA-COMP:11604"/>
        <dbReference type="ChEBI" id="CHEBI:15378"/>
        <dbReference type="ChEBI" id="CHEBI:29999"/>
        <dbReference type="ChEBI" id="CHEBI:30616"/>
        <dbReference type="ChEBI" id="CHEBI:83421"/>
        <dbReference type="ChEBI" id="CHEBI:456216"/>
        <dbReference type="EC" id="2.7.11.11"/>
    </reaction>
</comment>
<evidence type="ECO:0000256" key="10">
    <source>
        <dbReference type="ARBA" id="ARBA00048679"/>
    </source>
</evidence>
<dbReference type="FunFam" id="1.10.510.10:FF:000024">
    <property type="entry name" value="Probable serine/threonine-protein kinase cot-1"/>
    <property type="match status" value="1"/>
</dbReference>
<sequence>MPPSAPPSSSKLRLDSPSAHQLPRPPHPRKPSHSVPTFTMPAVHMPQVPEFVCGSSKDANVTAPPLNPQKSKSIKGKERQKSGGRTLSGPGPSKNDVQPDRGPSSSHPKRSRGPIALSNPSSLSSHQVSTSQGTNATSPHRRSALSMPNKRDYTPPTGPSAVGNSSRPLAFSFSSVQTQSAHAKDARLQKSFSPAVQRHVSRSPPRSRAPSPDEAVGYDPEPARFSRSPPLSRGAQARPAKAGPSSRRAIRERRPFTPSPGPGPSRRPPPINLEDLKLMRTLGQGGVGAVVLTQLDRESDHPLEIPTAAFATKYVNKDLMERENWDVNAEEQKNAERAALVDLPWNPHVGGIIAAHADDVNYYLHLELLPGGSLHNLIRAAGPMTTNATRFYFANIVLALDYLHSKGWIHRDVKPDNILMGMDGYLCVIDFTFAKKEEERDADDWVGVGTPLYTAPEVAGQDIDAEFGRSIDWWAAGCVLYEILTSYHVFVADTREKVHARILKGKYRYPEGLDVHPDAKDLIARLLEQDPSKRLGRNGTREVMAHPFLKRVDWSRMKRRAYPAPYVPPKLPVVDVNQDPAKLPKPEKVPGLRIRSPPRQRDDGDPTEEGEACPRPSKRRRLKR</sequence>
<name>A0A5C3NHW0_9AGAM</name>
<keyword evidence="1" id="KW-0723">Serine/threonine-protein kinase</keyword>
<dbReference type="InterPro" id="IPR011009">
    <property type="entry name" value="Kinase-like_dom_sf"/>
</dbReference>
<comment type="catalytic activity">
    <reaction evidence="9">
        <text>L-threonyl-[protein] + ATP = O-phospho-L-threonyl-[protein] + ADP + H(+)</text>
        <dbReference type="Rhea" id="RHEA:46608"/>
        <dbReference type="Rhea" id="RHEA-COMP:11060"/>
        <dbReference type="Rhea" id="RHEA-COMP:11605"/>
        <dbReference type="ChEBI" id="CHEBI:15378"/>
        <dbReference type="ChEBI" id="CHEBI:30013"/>
        <dbReference type="ChEBI" id="CHEBI:30616"/>
        <dbReference type="ChEBI" id="CHEBI:61977"/>
        <dbReference type="ChEBI" id="CHEBI:456216"/>
        <dbReference type="EC" id="2.7.11.1"/>
    </reaction>
</comment>
<evidence type="ECO:0000256" key="1">
    <source>
        <dbReference type="ARBA" id="ARBA00022527"/>
    </source>
</evidence>
<dbReference type="Gene3D" id="3.30.200.20">
    <property type="entry name" value="Phosphorylase Kinase, domain 1"/>
    <property type="match status" value="1"/>
</dbReference>
<evidence type="ECO:0000256" key="4">
    <source>
        <dbReference type="ARBA" id="ARBA00022741"/>
    </source>
</evidence>
<dbReference type="PANTHER" id="PTHR24353">
    <property type="entry name" value="CYCLIC NUCLEOTIDE-DEPENDENT PROTEIN KINASE"/>
    <property type="match status" value="1"/>
</dbReference>
<evidence type="ECO:0000256" key="11">
    <source>
        <dbReference type="SAM" id="MobiDB-lite"/>
    </source>
</evidence>
<gene>
    <name evidence="13" type="ORF">OE88DRAFT_1731330</name>
</gene>
<dbReference type="AlphaFoldDB" id="A0A5C3NHW0"/>
<dbReference type="GO" id="GO:0005952">
    <property type="term" value="C:cAMP-dependent protein kinase complex"/>
    <property type="evidence" value="ECO:0007669"/>
    <property type="project" value="TreeGrafter"/>
</dbReference>
<accession>A0A5C3NHW0</accession>
<protein>
    <submittedName>
        <fullName evidence="13">Kinase-like protein</fullName>
    </submittedName>
</protein>
<proteinExistence type="predicted"/>
<dbReference type="GO" id="GO:0005524">
    <property type="term" value="F:ATP binding"/>
    <property type="evidence" value="ECO:0007669"/>
    <property type="project" value="UniProtKB-KW"/>
</dbReference>
<evidence type="ECO:0000259" key="12">
    <source>
        <dbReference type="PROSITE" id="PS50011"/>
    </source>
</evidence>
<keyword evidence="3" id="KW-0808">Transferase</keyword>
<evidence type="ECO:0000256" key="5">
    <source>
        <dbReference type="ARBA" id="ARBA00022777"/>
    </source>
</evidence>
<keyword evidence="14" id="KW-1185">Reference proteome</keyword>
<dbReference type="STRING" id="5364.A0A5C3NHW0"/>
<evidence type="ECO:0000256" key="7">
    <source>
        <dbReference type="ARBA" id="ARBA00047292"/>
    </source>
</evidence>
<comment type="catalytic activity">
    <reaction evidence="7">
        <text>L-threonyl-[protein] + ATP = O-phospho-L-threonyl-[protein] + ADP + H(+)</text>
        <dbReference type="Rhea" id="RHEA:46608"/>
        <dbReference type="Rhea" id="RHEA-COMP:11060"/>
        <dbReference type="Rhea" id="RHEA-COMP:11605"/>
        <dbReference type="ChEBI" id="CHEBI:15378"/>
        <dbReference type="ChEBI" id="CHEBI:30013"/>
        <dbReference type="ChEBI" id="CHEBI:30616"/>
        <dbReference type="ChEBI" id="CHEBI:61977"/>
        <dbReference type="ChEBI" id="CHEBI:456216"/>
        <dbReference type="EC" id="2.7.11.11"/>
    </reaction>
</comment>
<feature type="region of interest" description="Disordered" evidence="11">
    <location>
        <begin position="1"/>
        <end position="41"/>
    </location>
</feature>
<dbReference type="SMART" id="SM00220">
    <property type="entry name" value="S_TKc"/>
    <property type="match status" value="1"/>
</dbReference>
<dbReference type="SUPFAM" id="SSF56112">
    <property type="entry name" value="Protein kinase-like (PK-like)"/>
    <property type="match status" value="1"/>
</dbReference>
<dbReference type="Proteomes" id="UP000305948">
    <property type="component" value="Unassembled WGS sequence"/>
</dbReference>
<feature type="compositionally biased region" description="Polar residues" evidence="11">
    <location>
        <begin position="162"/>
        <end position="181"/>
    </location>
</feature>
<reference evidence="13 14" key="1">
    <citation type="journal article" date="2019" name="Nat. Ecol. Evol.">
        <title>Megaphylogeny resolves global patterns of mushroom evolution.</title>
        <authorList>
            <person name="Varga T."/>
            <person name="Krizsan K."/>
            <person name="Foldi C."/>
            <person name="Dima B."/>
            <person name="Sanchez-Garcia M."/>
            <person name="Sanchez-Ramirez S."/>
            <person name="Szollosi G.J."/>
            <person name="Szarkandi J.G."/>
            <person name="Papp V."/>
            <person name="Albert L."/>
            <person name="Andreopoulos W."/>
            <person name="Angelini C."/>
            <person name="Antonin V."/>
            <person name="Barry K.W."/>
            <person name="Bougher N.L."/>
            <person name="Buchanan P."/>
            <person name="Buyck B."/>
            <person name="Bense V."/>
            <person name="Catcheside P."/>
            <person name="Chovatia M."/>
            <person name="Cooper J."/>
            <person name="Damon W."/>
            <person name="Desjardin D."/>
            <person name="Finy P."/>
            <person name="Geml J."/>
            <person name="Haridas S."/>
            <person name="Hughes K."/>
            <person name="Justo A."/>
            <person name="Karasinski D."/>
            <person name="Kautmanova I."/>
            <person name="Kiss B."/>
            <person name="Kocsube S."/>
            <person name="Kotiranta H."/>
            <person name="LaButti K.M."/>
            <person name="Lechner B.E."/>
            <person name="Liimatainen K."/>
            <person name="Lipzen A."/>
            <person name="Lukacs Z."/>
            <person name="Mihaltcheva S."/>
            <person name="Morgado L.N."/>
            <person name="Niskanen T."/>
            <person name="Noordeloos M.E."/>
            <person name="Ohm R.A."/>
            <person name="Ortiz-Santana B."/>
            <person name="Ovrebo C."/>
            <person name="Racz N."/>
            <person name="Riley R."/>
            <person name="Savchenko A."/>
            <person name="Shiryaev A."/>
            <person name="Soop K."/>
            <person name="Spirin V."/>
            <person name="Szebenyi C."/>
            <person name="Tomsovsky M."/>
            <person name="Tulloss R.E."/>
            <person name="Uehling J."/>
            <person name="Grigoriev I.V."/>
            <person name="Vagvolgyi C."/>
            <person name="Papp T."/>
            <person name="Martin F.M."/>
            <person name="Miettinen O."/>
            <person name="Hibbett D.S."/>
            <person name="Nagy L.G."/>
        </authorList>
    </citation>
    <scope>NUCLEOTIDE SEQUENCE [LARGE SCALE GENOMIC DNA]</scope>
    <source>
        <strain evidence="13 14">OMC1185</strain>
    </source>
</reference>
<feature type="compositionally biased region" description="Pro residues" evidence="11">
    <location>
        <begin position="257"/>
        <end position="271"/>
    </location>
</feature>
<evidence type="ECO:0000256" key="9">
    <source>
        <dbReference type="ARBA" id="ARBA00047899"/>
    </source>
</evidence>
<dbReference type="GO" id="GO:0004691">
    <property type="term" value="F:cAMP-dependent protein kinase activity"/>
    <property type="evidence" value="ECO:0007669"/>
    <property type="project" value="UniProtKB-EC"/>
</dbReference>
<evidence type="ECO:0000256" key="3">
    <source>
        <dbReference type="ARBA" id="ARBA00022679"/>
    </source>
</evidence>
<evidence type="ECO:0000313" key="14">
    <source>
        <dbReference type="Proteomes" id="UP000305948"/>
    </source>
</evidence>
<comment type="catalytic activity">
    <reaction evidence="10">
        <text>L-seryl-[protein] + ATP = O-phospho-L-seryl-[protein] + ADP + H(+)</text>
        <dbReference type="Rhea" id="RHEA:17989"/>
        <dbReference type="Rhea" id="RHEA-COMP:9863"/>
        <dbReference type="Rhea" id="RHEA-COMP:11604"/>
        <dbReference type="ChEBI" id="CHEBI:15378"/>
        <dbReference type="ChEBI" id="CHEBI:29999"/>
        <dbReference type="ChEBI" id="CHEBI:30616"/>
        <dbReference type="ChEBI" id="CHEBI:83421"/>
        <dbReference type="ChEBI" id="CHEBI:456216"/>
        <dbReference type="EC" id="2.7.11.1"/>
    </reaction>
</comment>
<evidence type="ECO:0000313" key="13">
    <source>
        <dbReference type="EMBL" id="TFK55668.1"/>
    </source>
</evidence>
<evidence type="ECO:0000256" key="2">
    <source>
        <dbReference type="ARBA" id="ARBA00022553"/>
    </source>
</evidence>
<feature type="domain" description="Protein kinase" evidence="12">
    <location>
        <begin position="276"/>
        <end position="549"/>
    </location>
</feature>
<evidence type="ECO:0000256" key="8">
    <source>
        <dbReference type="ARBA" id="ARBA00047454"/>
    </source>
</evidence>
<dbReference type="Pfam" id="PF00069">
    <property type="entry name" value="Pkinase"/>
    <property type="match status" value="1"/>
</dbReference>
<dbReference type="EMBL" id="ML213504">
    <property type="protein sequence ID" value="TFK55668.1"/>
    <property type="molecule type" value="Genomic_DNA"/>
</dbReference>
<dbReference type="InterPro" id="IPR000719">
    <property type="entry name" value="Prot_kinase_dom"/>
</dbReference>
<feature type="region of interest" description="Disordered" evidence="11">
    <location>
        <begin position="568"/>
        <end position="624"/>
    </location>
</feature>
<feature type="region of interest" description="Disordered" evidence="11">
    <location>
        <begin position="54"/>
        <end position="272"/>
    </location>
</feature>
<feature type="compositionally biased region" description="Low complexity" evidence="11">
    <location>
        <begin position="202"/>
        <end position="212"/>
    </location>
</feature>
<keyword evidence="5 13" id="KW-0418">Kinase</keyword>
<keyword evidence="6" id="KW-0067">ATP-binding</keyword>
<dbReference type="GO" id="GO:0007010">
    <property type="term" value="P:cytoskeleton organization"/>
    <property type="evidence" value="ECO:0007669"/>
    <property type="project" value="UniProtKB-ARBA"/>
</dbReference>
<dbReference type="OrthoDB" id="10252171at2759"/>